<dbReference type="STRING" id="13735.ENSPSIP00000019015"/>
<evidence type="ECO:0000256" key="6">
    <source>
        <dbReference type="SAM" id="SignalP"/>
    </source>
</evidence>
<dbReference type="PROSITE" id="PS50001">
    <property type="entry name" value="SH2"/>
    <property type="match status" value="1"/>
</dbReference>
<sequence length="185" mass="21502">MNALIHSVLQKTLLLAPVLVSTSSSQLHFHARPLNSPGVNYKAKGPGRHSSMEFPFYHGNITRKTCEDLLSKKGKNGSFLLRESESMEGALCLCVFFEKFIYTYRIYREHEGYLRIQTSEDVPQRVFKTIKDLIYNYEKPNQGLIINLRYPVKRPKPPRRVRHSRVVVDEEYDEVEDPDYVDVLP</sequence>
<dbReference type="eggNOG" id="KOG0565">
    <property type="taxonomic scope" value="Eukaryota"/>
</dbReference>
<reference evidence="9" key="2">
    <citation type="journal article" date="2013" name="Nat. Genet.">
        <title>The draft genomes of soft-shell turtle and green sea turtle yield insights into the development and evolution of the turtle-specific body plan.</title>
        <authorList>
            <person name="Wang Z."/>
            <person name="Pascual-Anaya J."/>
            <person name="Zadissa A."/>
            <person name="Li W."/>
            <person name="Niimura Y."/>
            <person name="Huang Z."/>
            <person name="Li C."/>
            <person name="White S."/>
            <person name="Xiong Z."/>
            <person name="Fang D."/>
            <person name="Wang B."/>
            <person name="Ming Y."/>
            <person name="Chen Y."/>
            <person name="Zheng Y."/>
            <person name="Kuraku S."/>
            <person name="Pignatelli M."/>
            <person name="Herrero J."/>
            <person name="Beal K."/>
            <person name="Nozawa M."/>
            <person name="Li Q."/>
            <person name="Wang J."/>
            <person name="Zhang H."/>
            <person name="Yu L."/>
            <person name="Shigenobu S."/>
            <person name="Wang J."/>
            <person name="Liu J."/>
            <person name="Flicek P."/>
            <person name="Searle S."/>
            <person name="Wang J."/>
            <person name="Kuratani S."/>
            <person name="Yin Y."/>
            <person name="Aken B."/>
            <person name="Zhang G."/>
            <person name="Irie N."/>
        </authorList>
    </citation>
    <scope>NUCLEOTIDE SEQUENCE [LARGE SCALE GENOMIC DNA]</scope>
    <source>
        <strain evidence="9">Daiwa-1</strain>
    </source>
</reference>
<keyword evidence="2" id="KW-0391">Immunity</keyword>
<dbReference type="GO" id="GO:0045087">
    <property type="term" value="P:innate immune response"/>
    <property type="evidence" value="ECO:0007669"/>
    <property type="project" value="UniProtKB-KW"/>
</dbReference>
<dbReference type="HOGENOM" id="CLU_125532_0_0_1"/>
<reference evidence="8" key="3">
    <citation type="submission" date="2025-08" db="UniProtKB">
        <authorList>
            <consortium name="Ensembl"/>
        </authorList>
    </citation>
    <scope>IDENTIFICATION</scope>
</reference>
<keyword evidence="3 5" id="KW-0727">SH2 domain</keyword>
<evidence type="ECO:0000313" key="8">
    <source>
        <dbReference type="Ensembl" id="ENSPSIP00000019015.1"/>
    </source>
</evidence>
<evidence type="ECO:0000256" key="5">
    <source>
        <dbReference type="PROSITE-ProRule" id="PRU00191"/>
    </source>
</evidence>
<keyword evidence="9" id="KW-1185">Reference proteome</keyword>
<dbReference type="Ensembl" id="ENSPSIT00000019102.1">
    <property type="protein sequence ID" value="ENSPSIP00000019015.1"/>
    <property type="gene ID" value="ENSPSIG00000016898.1"/>
</dbReference>
<dbReference type="Proteomes" id="UP000007267">
    <property type="component" value="Unassembled WGS sequence"/>
</dbReference>
<dbReference type="GO" id="GO:0002250">
    <property type="term" value="P:adaptive immune response"/>
    <property type="evidence" value="ECO:0007669"/>
    <property type="project" value="UniProtKB-KW"/>
</dbReference>
<evidence type="ECO:0000259" key="7">
    <source>
        <dbReference type="PROSITE" id="PS50001"/>
    </source>
</evidence>
<organism evidence="8 9">
    <name type="scientific">Pelodiscus sinensis</name>
    <name type="common">Chinese softshell turtle</name>
    <name type="synonym">Trionyx sinensis</name>
    <dbReference type="NCBI Taxonomy" id="13735"/>
    <lineage>
        <taxon>Eukaryota</taxon>
        <taxon>Metazoa</taxon>
        <taxon>Chordata</taxon>
        <taxon>Craniata</taxon>
        <taxon>Vertebrata</taxon>
        <taxon>Euteleostomi</taxon>
        <taxon>Archelosauria</taxon>
        <taxon>Testudinata</taxon>
        <taxon>Testudines</taxon>
        <taxon>Cryptodira</taxon>
        <taxon>Trionychia</taxon>
        <taxon>Trionychidae</taxon>
        <taxon>Pelodiscus</taxon>
    </lineage>
</organism>
<feature type="signal peptide" evidence="6">
    <location>
        <begin position="1"/>
        <end position="25"/>
    </location>
</feature>
<dbReference type="Gene3D" id="3.30.505.10">
    <property type="entry name" value="SH2 domain"/>
    <property type="match status" value="1"/>
</dbReference>
<dbReference type="EMBL" id="AGCU01044439">
    <property type="status" value="NOT_ANNOTATED_CDS"/>
    <property type="molecule type" value="Genomic_DNA"/>
</dbReference>
<dbReference type="InterPro" id="IPR000980">
    <property type="entry name" value="SH2"/>
</dbReference>
<keyword evidence="4" id="KW-1064">Adaptive immunity</keyword>
<evidence type="ECO:0000256" key="3">
    <source>
        <dbReference type="ARBA" id="ARBA00022999"/>
    </source>
</evidence>
<dbReference type="GO" id="GO:0009966">
    <property type="term" value="P:regulation of signal transduction"/>
    <property type="evidence" value="ECO:0007669"/>
    <property type="project" value="TreeGrafter"/>
</dbReference>
<protein>
    <submittedName>
        <fullName evidence="8">SH2 domain containing 1B</fullName>
    </submittedName>
</protein>
<dbReference type="RefSeq" id="XP_014425825.1">
    <property type="nucleotide sequence ID" value="XM_014570339.3"/>
</dbReference>
<proteinExistence type="predicted"/>
<dbReference type="KEGG" id="pss:102457346"/>
<dbReference type="EMBL" id="AGCU01044437">
    <property type="status" value="NOT_ANNOTATED_CDS"/>
    <property type="molecule type" value="Genomic_DNA"/>
</dbReference>
<dbReference type="EMBL" id="AGCU01044438">
    <property type="status" value="NOT_ANNOTATED_CDS"/>
    <property type="molecule type" value="Genomic_DNA"/>
</dbReference>
<dbReference type="OMA" id="PRWRRSQ"/>
<dbReference type="PANTHER" id="PTHR46051:SF1">
    <property type="entry name" value="INOSITOL POLYPHOSPHATE-RELATED PHOSPHATASE DOMAIN-CONTAINING PROTEIN"/>
    <property type="match status" value="1"/>
</dbReference>
<dbReference type="GeneTree" id="ENSGT00940000156202"/>
<reference evidence="9" key="1">
    <citation type="submission" date="2011-10" db="EMBL/GenBank/DDBJ databases">
        <authorList>
            <consortium name="Soft-shell Turtle Genome Consortium"/>
        </authorList>
    </citation>
    <scope>NUCLEOTIDE SEQUENCE [LARGE SCALE GENOMIC DNA]</scope>
    <source>
        <strain evidence="9">Daiwa-1</strain>
    </source>
</reference>
<dbReference type="CTD" id="117157"/>
<dbReference type="EMBL" id="AGCU01044440">
    <property type="status" value="NOT_ANNOTATED_CDS"/>
    <property type="molecule type" value="Genomic_DNA"/>
</dbReference>
<name>K7GFF4_PELSI</name>
<feature type="domain" description="SH2" evidence="7">
    <location>
        <begin position="56"/>
        <end position="152"/>
    </location>
</feature>
<dbReference type="OrthoDB" id="10053436at2759"/>
<dbReference type="PANTHER" id="PTHR46051">
    <property type="entry name" value="SH2 DOMAIN-CONTAINING PROTEIN"/>
    <property type="match status" value="1"/>
</dbReference>
<evidence type="ECO:0000256" key="2">
    <source>
        <dbReference type="ARBA" id="ARBA00022859"/>
    </source>
</evidence>
<dbReference type="GeneID" id="102457346"/>
<evidence type="ECO:0000256" key="1">
    <source>
        <dbReference type="ARBA" id="ARBA00022588"/>
    </source>
</evidence>
<keyword evidence="1" id="KW-0399">Innate immunity</keyword>
<dbReference type="Pfam" id="PF00017">
    <property type="entry name" value="SH2"/>
    <property type="match status" value="1"/>
</dbReference>
<evidence type="ECO:0000313" key="9">
    <source>
        <dbReference type="Proteomes" id="UP000007267"/>
    </source>
</evidence>
<dbReference type="GO" id="GO:0050776">
    <property type="term" value="P:regulation of immune response"/>
    <property type="evidence" value="ECO:0007669"/>
    <property type="project" value="TreeGrafter"/>
</dbReference>
<dbReference type="AlphaFoldDB" id="K7GFF4"/>
<dbReference type="SMART" id="SM00252">
    <property type="entry name" value="SH2"/>
    <property type="match status" value="1"/>
</dbReference>
<accession>K7GFF4</accession>
<evidence type="ECO:0000256" key="4">
    <source>
        <dbReference type="ARBA" id="ARBA00023130"/>
    </source>
</evidence>
<dbReference type="PRINTS" id="PR00401">
    <property type="entry name" value="SH2DOMAIN"/>
</dbReference>
<dbReference type="InterPro" id="IPR036860">
    <property type="entry name" value="SH2_dom_sf"/>
</dbReference>
<feature type="chain" id="PRO_5003905309" evidence="6">
    <location>
        <begin position="26"/>
        <end position="185"/>
    </location>
</feature>
<dbReference type="SUPFAM" id="SSF55550">
    <property type="entry name" value="SH2 domain"/>
    <property type="match status" value="1"/>
</dbReference>
<keyword evidence="6" id="KW-0732">Signal</keyword>
<reference evidence="8" key="4">
    <citation type="submission" date="2025-09" db="UniProtKB">
        <authorList>
            <consortium name="Ensembl"/>
        </authorList>
    </citation>
    <scope>IDENTIFICATION</scope>
</reference>